<reference evidence="2 3" key="1">
    <citation type="submission" date="2016-10" db="EMBL/GenBank/DDBJ databases">
        <authorList>
            <person name="de Groot N.N."/>
        </authorList>
    </citation>
    <scope>NUCLEOTIDE SEQUENCE [LARGE SCALE GENOMIC DNA]</scope>
    <source>
        <strain evidence="2 3">DSM 21632</strain>
    </source>
</reference>
<keyword evidence="1" id="KW-0472">Membrane</keyword>
<proteinExistence type="predicted"/>
<keyword evidence="1" id="KW-1133">Transmembrane helix</keyword>
<evidence type="ECO:0000313" key="2">
    <source>
        <dbReference type="EMBL" id="SDH42236.1"/>
    </source>
</evidence>
<dbReference type="STRING" id="568899.SAMN05192534_105111"/>
<evidence type="ECO:0000256" key="1">
    <source>
        <dbReference type="SAM" id="Phobius"/>
    </source>
</evidence>
<dbReference type="Proteomes" id="UP000199163">
    <property type="component" value="Unassembled WGS sequence"/>
</dbReference>
<feature type="transmembrane region" description="Helical" evidence="1">
    <location>
        <begin position="6"/>
        <end position="27"/>
    </location>
</feature>
<name>A0A1G8C9T0_9BACI</name>
<dbReference type="EMBL" id="FNDK01000005">
    <property type="protein sequence ID" value="SDH42236.1"/>
    <property type="molecule type" value="Genomic_DNA"/>
</dbReference>
<keyword evidence="1" id="KW-0812">Transmembrane</keyword>
<organism evidence="2 3">
    <name type="scientific">Alteribacillus persepolensis</name>
    <dbReference type="NCBI Taxonomy" id="568899"/>
    <lineage>
        <taxon>Bacteria</taxon>
        <taxon>Bacillati</taxon>
        <taxon>Bacillota</taxon>
        <taxon>Bacilli</taxon>
        <taxon>Bacillales</taxon>
        <taxon>Bacillaceae</taxon>
        <taxon>Alteribacillus</taxon>
    </lineage>
</organism>
<feature type="transmembrane region" description="Helical" evidence="1">
    <location>
        <begin position="39"/>
        <end position="61"/>
    </location>
</feature>
<feature type="transmembrane region" description="Helical" evidence="1">
    <location>
        <begin position="81"/>
        <end position="103"/>
    </location>
</feature>
<protein>
    <submittedName>
        <fullName evidence="2">Uncharacterized protein</fullName>
    </submittedName>
</protein>
<dbReference type="AlphaFoldDB" id="A0A1G8C9T0"/>
<gene>
    <name evidence="2" type="ORF">SAMN05192534_105111</name>
</gene>
<accession>A0A1G8C9T0</accession>
<keyword evidence="3" id="KW-1185">Reference proteome</keyword>
<sequence length="123" mass="14448">MKLFFLFILPAFTAFVTMIVTMIMQRFLEKELNNKQPMFLFHVVNITFVLMMHGTAAVVFYGLMLRGIAAHGWWVVTQYAYIHPLPFIIGCYIIAVPIFRSYVRPYRMKKGSNVLYLKTRQSK</sequence>
<evidence type="ECO:0000313" key="3">
    <source>
        <dbReference type="Proteomes" id="UP000199163"/>
    </source>
</evidence>
<dbReference type="RefSeq" id="WP_091272206.1">
    <property type="nucleotide sequence ID" value="NZ_FNDK01000005.1"/>
</dbReference>
<dbReference type="OrthoDB" id="2887914at2"/>